<evidence type="ECO:0000313" key="4">
    <source>
        <dbReference type="Proteomes" id="UP001321580"/>
    </source>
</evidence>
<feature type="domain" description="Lipid/polyisoprenoid-binding YceI-like" evidence="2">
    <location>
        <begin position="28"/>
        <end position="192"/>
    </location>
</feature>
<proteinExistence type="predicted"/>
<dbReference type="Gene3D" id="2.40.128.110">
    <property type="entry name" value="Lipid/polyisoprenoid-binding, YceI-like"/>
    <property type="match status" value="1"/>
</dbReference>
<dbReference type="EMBL" id="JASGBI010000001">
    <property type="protein sequence ID" value="MDI9239173.1"/>
    <property type="molecule type" value="Genomic_DNA"/>
</dbReference>
<reference evidence="3 4" key="1">
    <citation type="submission" date="2023-05" db="EMBL/GenBank/DDBJ databases">
        <title>Lysobacter sp. strain LF1 Genome sequencing and assembly.</title>
        <authorList>
            <person name="Jung Y."/>
        </authorList>
    </citation>
    <scope>NUCLEOTIDE SEQUENCE [LARGE SCALE GENOMIC DNA]</scope>
    <source>
        <strain evidence="3 4">LF1</strain>
    </source>
</reference>
<dbReference type="SUPFAM" id="SSF101874">
    <property type="entry name" value="YceI-like"/>
    <property type="match status" value="1"/>
</dbReference>
<keyword evidence="1" id="KW-0732">Signal</keyword>
<feature type="chain" id="PRO_5045489827" evidence="1">
    <location>
        <begin position="25"/>
        <end position="195"/>
    </location>
</feature>
<name>A0ABT6XG94_9GAMM</name>
<dbReference type="PANTHER" id="PTHR34406:SF2">
    <property type="entry name" value="PERIPLASMIC PROTEIN"/>
    <property type="match status" value="1"/>
</dbReference>
<dbReference type="Pfam" id="PF04264">
    <property type="entry name" value="YceI"/>
    <property type="match status" value="1"/>
</dbReference>
<comment type="caution">
    <text evidence="3">The sequence shown here is derived from an EMBL/GenBank/DDBJ whole genome shotgun (WGS) entry which is preliminary data.</text>
</comment>
<dbReference type="InterPro" id="IPR036761">
    <property type="entry name" value="TTHA0802/YceI-like_sf"/>
</dbReference>
<keyword evidence="4" id="KW-1185">Reference proteome</keyword>
<evidence type="ECO:0000259" key="2">
    <source>
        <dbReference type="SMART" id="SM00867"/>
    </source>
</evidence>
<evidence type="ECO:0000313" key="3">
    <source>
        <dbReference type="EMBL" id="MDI9239173.1"/>
    </source>
</evidence>
<dbReference type="SMART" id="SM00867">
    <property type="entry name" value="YceI"/>
    <property type="match status" value="1"/>
</dbReference>
<accession>A0ABT6XG94</accession>
<dbReference type="InterPro" id="IPR007372">
    <property type="entry name" value="Lipid/polyisoprenoid-bd_YceI"/>
</dbReference>
<evidence type="ECO:0000256" key="1">
    <source>
        <dbReference type="SAM" id="SignalP"/>
    </source>
</evidence>
<gene>
    <name evidence="3" type="ORF">QLQ15_09645</name>
</gene>
<dbReference type="RefSeq" id="WP_283212576.1">
    <property type="nucleotide sequence ID" value="NZ_JASGBI010000001.1"/>
</dbReference>
<dbReference type="Proteomes" id="UP001321580">
    <property type="component" value="Unassembled WGS sequence"/>
</dbReference>
<dbReference type="PANTHER" id="PTHR34406">
    <property type="entry name" value="PROTEIN YCEI"/>
    <property type="match status" value="1"/>
</dbReference>
<feature type="signal peptide" evidence="1">
    <location>
        <begin position="1"/>
        <end position="24"/>
    </location>
</feature>
<sequence>MPASRTVFHALLAALASVSAPAIAAPAVYEIDPAHTFPSFEADHMGISTWRGKFNSSHGEIGLDKAAGTGTVKVVIDTASIDFGLDAMNDKARSAELFDTAKFPEATYVGTLVDFRDGAPTKVRGELTLHGVTRPLELRIDRFKCMPHPMNKRDWCGADAQATFRRDEFGIDAGKDYGFDMNVTLRIQAEATRRP</sequence>
<organism evidence="3 4">
    <name type="scientific">Lysobacter stagni</name>
    <dbReference type="NCBI Taxonomy" id="3045172"/>
    <lineage>
        <taxon>Bacteria</taxon>
        <taxon>Pseudomonadati</taxon>
        <taxon>Pseudomonadota</taxon>
        <taxon>Gammaproteobacteria</taxon>
        <taxon>Lysobacterales</taxon>
        <taxon>Lysobacteraceae</taxon>
        <taxon>Lysobacter</taxon>
    </lineage>
</organism>
<protein>
    <submittedName>
        <fullName evidence="3">YceI family protein</fullName>
    </submittedName>
</protein>